<reference evidence="1 2" key="1">
    <citation type="submission" date="2017-04" db="EMBL/GenBank/DDBJ databases">
        <authorList>
            <person name="Afonso C.L."/>
            <person name="Miller P.J."/>
            <person name="Scott M.A."/>
            <person name="Spackman E."/>
            <person name="Goraichik I."/>
            <person name="Dimitrov K.M."/>
            <person name="Suarez D.L."/>
            <person name="Swayne D.E."/>
        </authorList>
    </citation>
    <scope>NUCLEOTIDE SEQUENCE [LARGE SCALE GENOMIC DNA]</scope>
    <source>
        <strain evidence="1">LMG 28154</strain>
    </source>
</reference>
<sequence length="77" mass="8543">MPHACFFVALSAVPRWPSMQVRAAHWRHSSTYASAGKIERRSFAATSACVSNLQLSMARAIRGLPAWRRVGVCASRR</sequence>
<accession>A0A238HBW6</accession>
<name>A0A238HBW6_9BURK</name>
<evidence type="ECO:0000313" key="2">
    <source>
        <dbReference type="Proteomes" id="UP000198460"/>
    </source>
</evidence>
<dbReference type="EMBL" id="FXAN01000116">
    <property type="protein sequence ID" value="SMG02924.1"/>
    <property type="molecule type" value="Genomic_DNA"/>
</dbReference>
<gene>
    <name evidence="1" type="ORF">BSIN_5188</name>
</gene>
<protein>
    <submittedName>
        <fullName evidence="1">Uncharacterized protein</fullName>
    </submittedName>
</protein>
<dbReference type="Proteomes" id="UP000198460">
    <property type="component" value="Unassembled WGS sequence"/>
</dbReference>
<proteinExistence type="predicted"/>
<evidence type="ECO:0000313" key="1">
    <source>
        <dbReference type="EMBL" id="SMG02924.1"/>
    </source>
</evidence>
<organism evidence="1 2">
    <name type="scientific">Burkholderia singularis</name>
    <dbReference type="NCBI Taxonomy" id="1503053"/>
    <lineage>
        <taxon>Bacteria</taxon>
        <taxon>Pseudomonadati</taxon>
        <taxon>Pseudomonadota</taxon>
        <taxon>Betaproteobacteria</taxon>
        <taxon>Burkholderiales</taxon>
        <taxon>Burkholderiaceae</taxon>
        <taxon>Burkholderia</taxon>
        <taxon>pseudomallei group</taxon>
    </lineage>
</organism>
<dbReference type="AlphaFoldDB" id="A0A238HBW6"/>